<dbReference type="AlphaFoldDB" id="A0A173UKS1"/>
<dbReference type="Gene3D" id="1.20.58.1700">
    <property type="match status" value="1"/>
</dbReference>
<organism evidence="3 4">
    <name type="scientific">Roseburia intestinalis</name>
    <dbReference type="NCBI Taxonomy" id="166486"/>
    <lineage>
        <taxon>Bacteria</taxon>
        <taxon>Bacillati</taxon>
        <taxon>Bacillota</taxon>
        <taxon>Clostridia</taxon>
        <taxon>Lachnospirales</taxon>
        <taxon>Lachnospiraceae</taxon>
        <taxon>Roseburia</taxon>
    </lineage>
</organism>
<dbReference type="EC" id="6.3.5.-" evidence="3"/>
<dbReference type="PANTHER" id="PTHR11895">
    <property type="entry name" value="TRANSAMIDASE"/>
    <property type="match status" value="1"/>
</dbReference>
<feature type="domain" description="Allophanate hydrolase C-terminal" evidence="2">
    <location>
        <begin position="450"/>
        <end position="566"/>
    </location>
</feature>
<keyword evidence="3" id="KW-0436">Ligase</keyword>
<dbReference type="RefSeq" id="WP_055194597.1">
    <property type="nucleotide sequence ID" value="NZ_CABIYH010000015.1"/>
</dbReference>
<evidence type="ECO:0000313" key="4">
    <source>
        <dbReference type="Proteomes" id="UP000095350"/>
    </source>
</evidence>
<dbReference type="SUPFAM" id="SSF75304">
    <property type="entry name" value="Amidase signature (AS) enzymes"/>
    <property type="match status" value="1"/>
</dbReference>
<dbReference type="NCBIfam" id="NF006043">
    <property type="entry name" value="PRK08186.1"/>
    <property type="match status" value="1"/>
</dbReference>
<dbReference type="InterPro" id="IPR000120">
    <property type="entry name" value="Amidase"/>
</dbReference>
<evidence type="ECO:0000259" key="2">
    <source>
        <dbReference type="Pfam" id="PF21986"/>
    </source>
</evidence>
<dbReference type="PANTHER" id="PTHR11895:SF169">
    <property type="entry name" value="GLUTAMYL-TRNA(GLN) AMIDOTRANSFERASE"/>
    <property type="match status" value="1"/>
</dbReference>
<dbReference type="GO" id="GO:0016740">
    <property type="term" value="F:transferase activity"/>
    <property type="evidence" value="ECO:0007669"/>
    <property type="project" value="UniProtKB-KW"/>
</dbReference>
<evidence type="ECO:0000313" key="3">
    <source>
        <dbReference type="EMBL" id="CUN15509.1"/>
    </source>
</evidence>
<accession>A0A173UKS1</accession>
<dbReference type="Gene3D" id="3.90.1300.10">
    <property type="entry name" value="Amidase signature (AS) domain"/>
    <property type="match status" value="1"/>
</dbReference>
<protein>
    <submittedName>
        <fullName evidence="3">Glutamyl-tRNA(Gln) amidotransferase subunit A</fullName>
        <ecNumber evidence="3">6.3.5.-</ecNumber>
    </submittedName>
</protein>
<reference evidence="3 4" key="1">
    <citation type="submission" date="2015-09" db="EMBL/GenBank/DDBJ databases">
        <authorList>
            <consortium name="Pathogen Informatics"/>
        </authorList>
    </citation>
    <scope>NUCLEOTIDE SEQUENCE [LARGE SCALE GENOMIC DNA]</scope>
    <source>
        <strain evidence="3 4">2789STDY5834960</strain>
    </source>
</reference>
<dbReference type="STRING" id="166486.ERS852572_02172"/>
<dbReference type="InterPro" id="IPR023631">
    <property type="entry name" value="Amidase_dom"/>
</dbReference>
<dbReference type="Pfam" id="PF21986">
    <property type="entry name" value="AH_C"/>
    <property type="match status" value="1"/>
</dbReference>
<dbReference type="InterPro" id="IPR053844">
    <property type="entry name" value="AH_C"/>
</dbReference>
<name>A0A173UKS1_9FIRM</name>
<sequence>MKYFPKKLTMTWIRNSYKEGSLTPEELAGEIVRRAEKYRDYNIWIVAPDLKRMMDYIEKLPKDMESLPLWGIPFAVKDNIDVAGSPTTAACPDYAYDPKEDAAVVKKLIEAGAFPVGKTNLDQFATGLVGTRSPYGEVKNALDPELISGGSSSGSAVSVALGMAAFSLGTDTAGSGRVPAALNCLVGYKPSLGAWSTKGVVPACASLDCVTVFANSLEDAEEVNLAARGVDEECCWSREYKEPLPKLPKKICLAKDGVTFYGPYADIYKAKWEQAKKRIEDMGITVEYIDYTMFSKAASILYDGPWVAERWKDLGDFVESHPGKVFPVTETILRSGDKPEHTARKVFEAMHQLQEYRMRARHILKDAVLIMPTAGGTFKRDDVRKDPISTNSQMGLYTNHCNLLDMCAIAVPENTADTSIPFGITIFSLSDQEGEILGTAEQFLQTQSIPFAVCGLHKKGFPLESQLTELGASYRESVNTAPHYRLYRLDTVPEKPGMVYDDKKGAAIAVDIYELPVVSVGAFLGEIRKPLCIGNVELSDGRIVKGFLCEEYGLANAKEITDIGKYEV</sequence>
<feature type="domain" description="Amidase" evidence="1">
    <location>
        <begin position="50"/>
        <end position="437"/>
    </location>
</feature>
<dbReference type="EMBL" id="CYXZ01000015">
    <property type="protein sequence ID" value="CUN15509.1"/>
    <property type="molecule type" value="Genomic_DNA"/>
</dbReference>
<dbReference type="OrthoDB" id="9811471at2"/>
<dbReference type="Gene3D" id="3.10.490.10">
    <property type="entry name" value="Gamma-glutamyl cyclotransferase-like"/>
    <property type="match status" value="1"/>
</dbReference>
<dbReference type="Pfam" id="PF01425">
    <property type="entry name" value="Amidase"/>
    <property type="match status" value="1"/>
</dbReference>
<dbReference type="InterPro" id="IPR036928">
    <property type="entry name" value="AS_sf"/>
</dbReference>
<dbReference type="Proteomes" id="UP000095350">
    <property type="component" value="Unassembled WGS sequence"/>
</dbReference>
<keyword evidence="3" id="KW-0808">Transferase</keyword>
<evidence type="ECO:0000259" key="1">
    <source>
        <dbReference type="Pfam" id="PF01425"/>
    </source>
</evidence>
<dbReference type="PaxDb" id="166486-ERS852572_02172"/>
<gene>
    <name evidence="3" type="primary">gatA_1</name>
    <name evidence="3" type="ORF">ERS852572_02172</name>
</gene>
<proteinExistence type="predicted"/>
<dbReference type="GO" id="GO:0016874">
    <property type="term" value="F:ligase activity"/>
    <property type="evidence" value="ECO:0007669"/>
    <property type="project" value="UniProtKB-KW"/>
</dbReference>